<dbReference type="AlphaFoldDB" id="A0A2R4BMZ4"/>
<evidence type="ECO:0000313" key="4">
    <source>
        <dbReference type="EMBL" id="AVR88602.1"/>
    </source>
</evidence>
<dbReference type="Pfam" id="PF06865">
    <property type="entry name" value="Ppnp"/>
    <property type="match status" value="1"/>
</dbReference>
<dbReference type="GO" id="GO:0047975">
    <property type="term" value="F:guanosine phosphorylase activity"/>
    <property type="evidence" value="ECO:0007669"/>
    <property type="project" value="RHEA"/>
</dbReference>
<comment type="catalytic activity">
    <reaction evidence="3">
        <text>uridine + phosphate = alpha-D-ribose 1-phosphate + uracil</text>
        <dbReference type="Rhea" id="RHEA:24388"/>
        <dbReference type="ChEBI" id="CHEBI:16704"/>
        <dbReference type="ChEBI" id="CHEBI:17568"/>
        <dbReference type="ChEBI" id="CHEBI:43474"/>
        <dbReference type="ChEBI" id="CHEBI:57720"/>
        <dbReference type="EC" id="2.4.2.2"/>
    </reaction>
</comment>
<comment type="catalytic activity">
    <reaction evidence="3">
        <text>xanthosine + phosphate = alpha-D-ribose 1-phosphate + xanthine</text>
        <dbReference type="Rhea" id="RHEA:27638"/>
        <dbReference type="ChEBI" id="CHEBI:17712"/>
        <dbReference type="ChEBI" id="CHEBI:18107"/>
        <dbReference type="ChEBI" id="CHEBI:43474"/>
        <dbReference type="ChEBI" id="CHEBI:57720"/>
        <dbReference type="EC" id="2.4.2.1"/>
    </reaction>
</comment>
<sequence length="111" mass="11660">MSITAKIDGVAVTTQANVYFDGKCVSHGIQFADGTKKSVGVILPAALTFNTGAPEIMEGVAGQCRVRLKGTDGKPGEWKTYGAGESFSVPGNSSFDIEVAGEPYHYICHFG</sequence>
<dbReference type="EC" id="2.4.2.2" evidence="3"/>
<dbReference type="PANTHER" id="PTHR36540">
    <property type="entry name" value="PYRIMIDINE/PURINE NUCLEOSIDE PHOSPHORYLASE"/>
    <property type="match status" value="1"/>
</dbReference>
<comment type="function">
    <text evidence="3">Catalyzes the phosphorolysis of diverse nucleosides, yielding D-ribose 1-phosphate and the respective free bases. Can use uridine, adenosine, guanosine, cytidine, thymidine, inosine and xanthosine as substrates. Also catalyzes the reverse reactions.</text>
</comment>
<dbReference type="GO" id="GO:0004731">
    <property type="term" value="F:purine-nucleoside phosphorylase activity"/>
    <property type="evidence" value="ECO:0007669"/>
    <property type="project" value="UniProtKB-UniRule"/>
</dbReference>
<evidence type="ECO:0000313" key="5">
    <source>
        <dbReference type="Proteomes" id="UP000241885"/>
    </source>
</evidence>
<evidence type="ECO:0000256" key="2">
    <source>
        <dbReference type="ARBA" id="ARBA00022679"/>
    </source>
</evidence>
<dbReference type="InterPro" id="IPR011051">
    <property type="entry name" value="RmlC_Cupin_sf"/>
</dbReference>
<protein>
    <recommendedName>
        <fullName evidence="3">Pyrimidine/purine nucleoside phosphorylase</fullName>
        <ecNumber evidence="3">2.4.2.1</ecNumber>
        <ecNumber evidence="3">2.4.2.2</ecNumber>
    </recommendedName>
    <alternativeName>
        <fullName evidence="3">Adenosine phosphorylase</fullName>
    </alternativeName>
    <alternativeName>
        <fullName evidence="3">Cytidine phosphorylase</fullName>
    </alternativeName>
    <alternativeName>
        <fullName evidence="3">Guanosine phosphorylase</fullName>
    </alternativeName>
    <alternativeName>
        <fullName evidence="3">Inosine phosphorylase</fullName>
    </alternativeName>
    <alternativeName>
        <fullName evidence="3">Thymidine phosphorylase</fullName>
    </alternativeName>
    <alternativeName>
        <fullName evidence="3">Uridine phosphorylase</fullName>
    </alternativeName>
    <alternativeName>
        <fullName evidence="3">Xanthosine phosphorylase</fullName>
    </alternativeName>
</protein>
<comment type="catalytic activity">
    <reaction evidence="3">
        <text>adenosine + phosphate = alpha-D-ribose 1-phosphate + adenine</text>
        <dbReference type="Rhea" id="RHEA:27642"/>
        <dbReference type="ChEBI" id="CHEBI:16335"/>
        <dbReference type="ChEBI" id="CHEBI:16708"/>
        <dbReference type="ChEBI" id="CHEBI:43474"/>
        <dbReference type="ChEBI" id="CHEBI:57720"/>
        <dbReference type="EC" id="2.4.2.1"/>
    </reaction>
</comment>
<dbReference type="InterPro" id="IPR014710">
    <property type="entry name" value="RmlC-like_jellyroll"/>
</dbReference>
<evidence type="ECO:0000256" key="3">
    <source>
        <dbReference type="HAMAP-Rule" id="MF_01537"/>
    </source>
</evidence>
<dbReference type="EMBL" id="CP028339">
    <property type="protein sequence ID" value="AVR88602.1"/>
    <property type="molecule type" value="Genomic_DNA"/>
</dbReference>
<reference evidence="4 5" key="1">
    <citation type="submission" date="2018-03" db="EMBL/GenBank/DDBJ databases">
        <title>Complete genome sequence of Thauera aromatica, a model organism for studying aromatic compound degradation under denitrifying conditions.</title>
        <authorList>
            <person name="Lo H.-Y."/>
            <person name="Goris T."/>
            <person name="Boll M."/>
            <person name="Mueller J.A."/>
        </authorList>
    </citation>
    <scope>NUCLEOTIDE SEQUENCE [LARGE SCALE GENOMIC DNA]</scope>
    <source>
        <strain evidence="4 5">K172</strain>
    </source>
</reference>
<comment type="catalytic activity">
    <reaction evidence="3">
        <text>guanosine + phosphate = alpha-D-ribose 1-phosphate + guanine</text>
        <dbReference type="Rhea" id="RHEA:13233"/>
        <dbReference type="ChEBI" id="CHEBI:16235"/>
        <dbReference type="ChEBI" id="CHEBI:16750"/>
        <dbReference type="ChEBI" id="CHEBI:43474"/>
        <dbReference type="ChEBI" id="CHEBI:57720"/>
        <dbReference type="EC" id="2.4.2.1"/>
    </reaction>
</comment>
<comment type="catalytic activity">
    <reaction evidence="3">
        <text>a purine D-ribonucleoside + phosphate = a purine nucleobase + alpha-D-ribose 1-phosphate</text>
        <dbReference type="Rhea" id="RHEA:19805"/>
        <dbReference type="ChEBI" id="CHEBI:26386"/>
        <dbReference type="ChEBI" id="CHEBI:43474"/>
        <dbReference type="ChEBI" id="CHEBI:57720"/>
        <dbReference type="ChEBI" id="CHEBI:142355"/>
        <dbReference type="EC" id="2.4.2.1"/>
    </reaction>
</comment>
<dbReference type="HAMAP" id="MF_01537">
    <property type="entry name" value="Nucleos_phosphorylase_PpnP"/>
    <property type="match status" value="1"/>
</dbReference>
<accession>A0A2R4BMZ4</accession>
<dbReference type="EC" id="2.4.2.1" evidence="3"/>
<proteinExistence type="inferred from homology"/>
<name>A0A2R4BMZ4_THAAR</name>
<dbReference type="OrthoDB" id="9793848at2"/>
<keyword evidence="1 3" id="KW-0328">Glycosyltransferase</keyword>
<keyword evidence="5" id="KW-1185">Reference proteome</keyword>
<evidence type="ECO:0000256" key="1">
    <source>
        <dbReference type="ARBA" id="ARBA00022676"/>
    </source>
</evidence>
<dbReference type="PANTHER" id="PTHR36540:SF1">
    <property type="entry name" value="PYRIMIDINE_PURINE NUCLEOSIDE PHOSPHORYLASE"/>
    <property type="match status" value="1"/>
</dbReference>
<comment type="catalytic activity">
    <reaction evidence="3">
        <text>inosine + phosphate = alpha-D-ribose 1-phosphate + hypoxanthine</text>
        <dbReference type="Rhea" id="RHEA:27646"/>
        <dbReference type="ChEBI" id="CHEBI:17368"/>
        <dbReference type="ChEBI" id="CHEBI:17596"/>
        <dbReference type="ChEBI" id="CHEBI:43474"/>
        <dbReference type="ChEBI" id="CHEBI:57720"/>
        <dbReference type="EC" id="2.4.2.1"/>
    </reaction>
</comment>
<keyword evidence="2 3" id="KW-0808">Transferase</keyword>
<dbReference type="GO" id="GO:0005829">
    <property type="term" value="C:cytosol"/>
    <property type="evidence" value="ECO:0007669"/>
    <property type="project" value="TreeGrafter"/>
</dbReference>
<gene>
    <name evidence="3" type="primary">ppnP</name>
    <name evidence="4" type="ORF">Tharo_1693</name>
</gene>
<dbReference type="RefSeq" id="WP_107220828.1">
    <property type="nucleotide sequence ID" value="NZ_CP028339.1"/>
</dbReference>
<comment type="similarity">
    <text evidence="3">Belongs to the nucleoside phosphorylase PpnP family.</text>
</comment>
<comment type="catalytic activity">
    <reaction evidence="3">
        <text>thymidine + phosphate = 2-deoxy-alpha-D-ribose 1-phosphate + thymine</text>
        <dbReference type="Rhea" id="RHEA:16037"/>
        <dbReference type="ChEBI" id="CHEBI:17748"/>
        <dbReference type="ChEBI" id="CHEBI:17821"/>
        <dbReference type="ChEBI" id="CHEBI:43474"/>
        <dbReference type="ChEBI" id="CHEBI:57259"/>
        <dbReference type="EC" id="2.4.2.2"/>
    </reaction>
</comment>
<comment type="catalytic activity">
    <reaction evidence="3">
        <text>cytidine + phosphate = cytosine + alpha-D-ribose 1-phosphate</text>
        <dbReference type="Rhea" id="RHEA:52540"/>
        <dbReference type="ChEBI" id="CHEBI:16040"/>
        <dbReference type="ChEBI" id="CHEBI:17562"/>
        <dbReference type="ChEBI" id="CHEBI:43474"/>
        <dbReference type="ChEBI" id="CHEBI:57720"/>
        <dbReference type="EC" id="2.4.2.2"/>
    </reaction>
</comment>
<organism evidence="4 5">
    <name type="scientific">Thauera aromatica K172</name>
    <dbReference type="NCBI Taxonomy" id="44139"/>
    <lineage>
        <taxon>Bacteria</taxon>
        <taxon>Pseudomonadati</taxon>
        <taxon>Pseudomonadota</taxon>
        <taxon>Betaproteobacteria</taxon>
        <taxon>Rhodocyclales</taxon>
        <taxon>Zoogloeaceae</taxon>
        <taxon>Thauera</taxon>
    </lineage>
</organism>
<dbReference type="InterPro" id="IPR009664">
    <property type="entry name" value="Ppnp"/>
</dbReference>
<dbReference type="KEGG" id="tak:Tharo_1693"/>
<dbReference type="Gene3D" id="2.60.120.10">
    <property type="entry name" value="Jelly Rolls"/>
    <property type="match status" value="1"/>
</dbReference>
<dbReference type="Proteomes" id="UP000241885">
    <property type="component" value="Chromosome"/>
</dbReference>
<dbReference type="GO" id="GO:0009032">
    <property type="term" value="F:thymidine phosphorylase activity"/>
    <property type="evidence" value="ECO:0007669"/>
    <property type="project" value="RHEA"/>
</dbReference>
<dbReference type="CDD" id="cd20296">
    <property type="entry name" value="cupin_PpnP-like"/>
    <property type="match status" value="1"/>
</dbReference>
<dbReference type="GO" id="GO:0004850">
    <property type="term" value="F:uridine phosphorylase activity"/>
    <property type="evidence" value="ECO:0007669"/>
    <property type="project" value="RHEA"/>
</dbReference>
<dbReference type="SUPFAM" id="SSF51182">
    <property type="entry name" value="RmlC-like cupins"/>
    <property type="match status" value="1"/>
</dbReference>